<keyword evidence="7" id="KW-0812">Transmembrane</keyword>
<feature type="transmembrane region" description="Helical" evidence="7">
    <location>
        <begin position="54"/>
        <end position="72"/>
    </location>
</feature>
<evidence type="ECO:0000256" key="7">
    <source>
        <dbReference type="SAM" id="Phobius"/>
    </source>
</evidence>
<dbReference type="PROSITE" id="PS50275">
    <property type="entry name" value="SAC"/>
    <property type="match status" value="1"/>
</dbReference>
<evidence type="ECO:0000256" key="4">
    <source>
        <dbReference type="ARBA" id="ARBA00040795"/>
    </source>
</evidence>
<dbReference type="GO" id="GO:0046856">
    <property type="term" value="P:phosphatidylinositol dephosphorylation"/>
    <property type="evidence" value="ECO:0007669"/>
    <property type="project" value="TreeGrafter"/>
</dbReference>
<feature type="transmembrane region" description="Helical" evidence="7">
    <location>
        <begin position="522"/>
        <end position="542"/>
    </location>
</feature>
<dbReference type="EC" id="3.1.3.64" evidence="1"/>
<gene>
    <name evidence="9" type="ORF">g.22472</name>
</gene>
<evidence type="ECO:0000256" key="5">
    <source>
        <dbReference type="ARBA" id="ARBA00041396"/>
    </source>
</evidence>
<evidence type="ECO:0000259" key="8">
    <source>
        <dbReference type="PROSITE" id="PS50275"/>
    </source>
</evidence>
<protein>
    <recommendedName>
        <fullName evidence="4">Phosphatidylinositol-3-phosphatase SAC1</fullName>
        <ecNumber evidence="1">3.1.3.64</ecNumber>
    </recommendedName>
    <alternativeName>
        <fullName evidence="6">Phosphatidylinositol-4-phosphate phosphatase</fullName>
    </alternativeName>
    <alternativeName>
        <fullName evidence="5">Suppressor of actin mutations 1-like protein</fullName>
    </alternativeName>
</protein>
<evidence type="ECO:0000313" key="9">
    <source>
        <dbReference type="EMBL" id="JAT08391.1"/>
    </source>
</evidence>
<comment type="catalytic activity">
    <reaction evidence="3">
        <text>a 1,2-diacyl-sn-glycero-3-phospho-(1D-myo-inositol 4-phosphate) + H2O = a 1,2-diacyl-sn-glycero-3-phospho-(1D-myo-inositol) + phosphate</text>
        <dbReference type="Rhea" id="RHEA:55652"/>
        <dbReference type="ChEBI" id="CHEBI:15377"/>
        <dbReference type="ChEBI" id="CHEBI:43474"/>
        <dbReference type="ChEBI" id="CHEBI:57880"/>
        <dbReference type="ChEBI" id="CHEBI:58178"/>
    </reaction>
    <physiologicalReaction direction="left-to-right" evidence="3">
        <dbReference type="Rhea" id="RHEA:55653"/>
    </physiologicalReaction>
</comment>
<reference evidence="9" key="1">
    <citation type="submission" date="2015-11" db="EMBL/GenBank/DDBJ databases">
        <title>De novo transcriptome assembly of four potential Pierce s Disease insect vectors from Arizona vineyards.</title>
        <authorList>
            <person name="Tassone E.E."/>
        </authorList>
    </citation>
    <scope>NUCLEOTIDE SEQUENCE</scope>
</reference>
<comment type="catalytic activity">
    <reaction evidence="2">
        <text>a 1,2-diacyl-sn-glycero-3-phospho-(1D-myo-inositol-3-phosphate) + H2O = a 1,2-diacyl-sn-glycero-3-phospho-(1D-myo-inositol) + phosphate</text>
        <dbReference type="Rhea" id="RHEA:12316"/>
        <dbReference type="ChEBI" id="CHEBI:15377"/>
        <dbReference type="ChEBI" id="CHEBI:43474"/>
        <dbReference type="ChEBI" id="CHEBI:57880"/>
        <dbReference type="ChEBI" id="CHEBI:58088"/>
        <dbReference type="EC" id="3.1.3.64"/>
    </reaction>
    <physiologicalReaction direction="left-to-right" evidence="2">
        <dbReference type="Rhea" id="RHEA:12317"/>
    </physiologicalReaction>
</comment>
<evidence type="ECO:0000256" key="2">
    <source>
        <dbReference type="ARBA" id="ARBA00036631"/>
    </source>
</evidence>
<dbReference type="InterPro" id="IPR002013">
    <property type="entry name" value="SAC_dom"/>
</dbReference>
<proteinExistence type="predicted"/>
<dbReference type="AlphaFoldDB" id="A0A1B6KAC0"/>
<dbReference type="PANTHER" id="PTHR45662:SF2">
    <property type="entry name" value="PHOSPHATIDYLINOSITOL-3-PHOSPHATASE SAC1"/>
    <property type="match status" value="1"/>
</dbReference>
<dbReference type="GO" id="GO:0004438">
    <property type="term" value="F:phosphatidylinositol-3-phosphate phosphatase activity"/>
    <property type="evidence" value="ECO:0007669"/>
    <property type="project" value="UniProtKB-EC"/>
</dbReference>
<dbReference type="GO" id="GO:0043812">
    <property type="term" value="F:phosphatidylinositol-4-phosphate phosphatase activity"/>
    <property type="evidence" value="ECO:0007669"/>
    <property type="project" value="TreeGrafter"/>
</dbReference>
<feature type="transmembrane region" description="Helical" evidence="7">
    <location>
        <begin position="554"/>
        <end position="572"/>
    </location>
</feature>
<dbReference type="EMBL" id="GEBQ01031586">
    <property type="protein sequence ID" value="JAT08391.1"/>
    <property type="molecule type" value="Transcribed_RNA"/>
</dbReference>
<organism evidence="9">
    <name type="scientific">Graphocephala atropunctata</name>
    <dbReference type="NCBI Taxonomy" id="36148"/>
    <lineage>
        <taxon>Eukaryota</taxon>
        <taxon>Metazoa</taxon>
        <taxon>Ecdysozoa</taxon>
        <taxon>Arthropoda</taxon>
        <taxon>Hexapoda</taxon>
        <taxon>Insecta</taxon>
        <taxon>Pterygota</taxon>
        <taxon>Neoptera</taxon>
        <taxon>Paraneoptera</taxon>
        <taxon>Hemiptera</taxon>
        <taxon>Auchenorrhyncha</taxon>
        <taxon>Membracoidea</taxon>
        <taxon>Cicadellidae</taxon>
        <taxon>Cicadellinae</taxon>
        <taxon>Cicadellini</taxon>
        <taxon>Graphocephala</taxon>
    </lineage>
</organism>
<keyword evidence="7" id="KW-1133">Transmembrane helix</keyword>
<keyword evidence="7" id="KW-0472">Membrane</keyword>
<dbReference type="PANTHER" id="PTHR45662">
    <property type="entry name" value="PHOSPHATIDYLINOSITIDE PHOSPHATASE SAC1"/>
    <property type="match status" value="1"/>
</dbReference>
<name>A0A1B6KAC0_9HEMI</name>
<accession>A0A1B6KAC0</accession>
<sequence length="593" mass="67950">MQTVYDDMQLYITGDRFYIEPTSTKKLIVIDRVSHVISVQENAGQIPREVLPKSIYGVLGVITLLAGPYLVVVTSRHRLGTIAGQEIWRLGSTELLCFHRTVTHLTETQERMNRVYVTMVESVLATPHFYFSYTYDITHSQQRLHNTSPEFLQMALHHRADPRFLWNAHLLRYFPDSADFNKFLLPIMHGFISINSCSLNGKPFTWSIVSRRSCQRAGTRFFARGVDKSGNVANFVETEQIVESSGDRSSFVQTRGSIPLFWQQLPNLKYKPRPSLVPSENHSEAFAKHFEAQIVDYERQVLVNLVDHRGAEGEMEQAYKHMVNRVSIPDIRYESFDFHHECRKMRWDRLSVLIDRLAHEQDEFGYFLLLRDGTLASQQSGVFRTNCMDCLDRTNVVQSMLARRSLNTVLQRLAILRPGQVVEQQLQLEALFKAVWADNADVISVQYSGTGALKTDFTRTGKRTYLGALQDLSNSVTRYYKNNFLDGFRQDSIELFLGSYKVDEKECVTVPCPLAVNRGWKYITFPLILCVAVAMFFANVITPTEYSTGTLLCLLFWGSMVGVTGSTILYYGREFVDYPCLRDVVFPSQNQVA</sequence>
<dbReference type="GO" id="GO:0005783">
    <property type="term" value="C:endoplasmic reticulum"/>
    <property type="evidence" value="ECO:0007669"/>
    <property type="project" value="TreeGrafter"/>
</dbReference>
<dbReference type="Pfam" id="PF02383">
    <property type="entry name" value="Syja_N"/>
    <property type="match status" value="1"/>
</dbReference>
<evidence type="ECO:0000256" key="6">
    <source>
        <dbReference type="ARBA" id="ARBA00041911"/>
    </source>
</evidence>
<evidence type="ECO:0000256" key="1">
    <source>
        <dbReference type="ARBA" id="ARBA00013038"/>
    </source>
</evidence>
<feature type="domain" description="SAC" evidence="8">
    <location>
        <begin position="120"/>
        <end position="449"/>
    </location>
</feature>
<evidence type="ECO:0000256" key="3">
    <source>
        <dbReference type="ARBA" id="ARBA00036807"/>
    </source>
</evidence>